<evidence type="ECO:0000256" key="1">
    <source>
        <dbReference type="SAM" id="Phobius"/>
    </source>
</evidence>
<dbReference type="CDD" id="cd24145">
    <property type="entry name" value="Mgr3-like"/>
    <property type="match status" value="1"/>
</dbReference>
<evidence type="ECO:0000313" key="3">
    <source>
        <dbReference type="Proteomes" id="UP001360953"/>
    </source>
</evidence>
<reference evidence="2 3" key="1">
    <citation type="submission" date="2024-04" db="EMBL/GenBank/DDBJ databases">
        <title>Phyllosticta paracitricarpa is synonymous to the EU quarantine fungus P. citricarpa based on phylogenomic analyses.</title>
        <authorList>
            <consortium name="Lawrence Berkeley National Laboratory"/>
            <person name="Van ingen-buijs V.A."/>
            <person name="Van westerhoven A.C."/>
            <person name="Haridas S."/>
            <person name="Skiadas P."/>
            <person name="Martin F."/>
            <person name="Groenewald J.Z."/>
            <person name="Crous P.W."/>
            <person name="Seidl M.F."/>
        </authorList>
    </citation>
    <scope>NUCLEOTIDE SEQUENCE [LARGE SCALE GENOMIC DNA]</scope>
    <source>
        <strain evidence="2 3">CPC 17464</strain>
    </source>
</reference>
<gene>
    <name evidence="2" type="ORF">J3D65DRAFT_613286</name>
</gene>
<dbReference type="InterPro" id="IPR011990">
    <property type="entry name" value="TPR-like_helical_dom_sf"/>
</dbReference>
<dbReference type="PANTHER" id="PTHR28142:SF1">
    <property type="entry name" value="MITOCHONDRIAL INNER MEMBRANE I-AAA PROTEASE SUPERCOMPLEX SUBUNIT MGR3-RELATED"/>
    <property type="match status" value="1"/>
</dbReference>
<keyword evidence="3" id="KW-1185">Reference proteome</keyword>
<dbReference type="EMBL" id="JBBPEH010000002">
    <property type="protein sequence ID" value="KAK7542295.1"/>
    <property type="molecule type" value="Genomic_DNA"/>
</dbReference>
<dbReference type="SUPFAM" id="SSF48452">
    <property type="entry name" value="TPR-like"/>
    <property type="match status" value="1"/>
</dbReference>
<accession>A0ABR1M3X8</accession>
<dbReference type="Proteomes" id="UP001360953">
    <property type="component" value="Unassembled WGS sequence"/>
</dbReference>
<dbReference type="RefSeq" id="XP_066658588.1">
    <property type="nucleotide sequence ID" value="XM_066799103.1"/>
</dbReference>
<dbReference type="InterPro" id="IPR040201">
    <property type="entry name" value="Mrg3-like"/>
</dbReference>
<dbReference type="Gene3D" id="1.25.40.10">
    <property type="entry name" value="Tetratricopeptide repeat domain"/>
    <property type="match status" value="2"/>
</dbReference>
<name>A0ABR1M3X8_9PEZI</name>
<feature type="transmembrane region" description="Helical" evidence="1">
    <location>
        <begin position="75"/>
        <end position="96"/>
    </location>
</feature>
<sequence length="465" mass="52647">MFARAACRIPLRIIPRAPAARQSPRIGARTFSSLPTQTRPRLQSPQLTRVGRRNASRRTFIEGYKALWRDSPFQLVLVTAIIVGCMGVFAWLPFWYMQHQVKPYHNYPEEVAKKLRRAIYYSRRASFQPKEVIRYYREALALADELGMDPFSDEVLGIRIQMAGFFELKLSSHRSAIDMLELVKNDCYLWMDKLGDKHWTDGKRTRVLIRIMSIHTKLGELYSNQYVKDFNKAEENLQTAISIAIGEKMRRQRDGVKVGEGDWIGDDELGAEMEQLGHVYEASDRHFLAAPLFLQAIRLSPKDSCHTAILMNNLAISLAQTRPPSGPAYNSPVFEVTTTEPSQQKYINQAASAQKKYHDEQAANAAAMAAAAQAMPSRTEQGRLWAQKAIELTANIKPPVRDEECDLACAVATHNLGEFAEMEGRIKEARKWYNEAKSLAKAIGFEEGVQNADEGVKRLKGRKDA</sequence>
<dbReference type="GeneID" id="92032009"/>
<proteinExistence type="predicted"/>
<keyword evidence="1" id="KW-1133">Transmembrane helix</keyword>
<evidence type="ECO:0000313" key="2">
    <source>
        <dbReference type="EMBL" id="KAK7542295.1"/>
    </source>
</evidence>
<keyword evidence="1" id="KW-0472">Membrane</keyword>
<dbReference type="PANTHER" id="PTHR28142">
    <property type="entry name" value="MITOCHONDRIAL INNER MEMBRANE I-AAA PROTEASE SUPERCOMPLEX SUBUNIT MGR3-RELATED"/>
    <property type="match status" value="1"/>
</dbReference>
<organism evidence="2 3">
    <name type="scientific">Phyllosticta citribraziliensis</name>
    <dbReference type="NCBI Taxonomy" id="989973"/>
    <lineage>
        <taxon>Eukaryota</taxon>
        <taxon>Fungi</taxon>
        <taxon>Dikarya</taxon>
        <taxon>Ascomycota</taxon>
        <taxon>Pezizomycotina</taxon>
        <taxon>Dothideomycetes</taxon>
        <taxon>Dothideomycetes incertae sedis</taxon>
        <taxon>Botryosphaeriales</taxon>
        <taxon>Phyllostictaceae</taxon>
        <taxon>Phyllosticta</taxon>
    </lineage>
</organism>
<keyword evidence="1" id="KW-0812">Transmembrane</keyword>
<protein>
    <submittedName>
        <fullName evidence="2">Uncharacterized protein</fullName>
    </submittedName>
</protein>
<comment type="caution">
    <text evidence="2">The sequence shown here is derived from an EMBL/GenBank/DDBJ whole genome shotgun (WGS) entry which is preliminary data.</text>
</comment>